<dbReference type="RefSeq" id="XP_002487681.1">
    <property type="nucleotide sequence ID" value="XM_002487636.1"/>
</dbReference>
<feature type="compositionally biased region" description="Low complexity" evidence="2">
    <location>
        <begin position="472"/>
        <end position="483"/>
    </location>
</feature>
<evidence type="ECO:0000313" key="4">
    <source>
        <dbReference type="EMBL" id="EED12027.1"/>
    </source>
</evidence>
<evidence type="ECO:0000313" key="5">
    <source>
        <dbReference type="Proteomes" id="UP000001745"/>
    </source>
</evidence>
<feature type="compositionally biased region" description="Polar residues" evidence="2">
    <location>
        <begin position="506"/>
        <end position="526"/>
    </location>
</feature>
<feature type="domain" description="C2H2-type" evidence="3">
    <location>
        <begin position="624"/>
        <end position="652"/>
    </location>
</feature>
<dbReference type="VEuPathDB" id="FungiDB:TSTA_000990"/>
<evidence type="ECO:0000256" key="1">
    <source>
        <dbReference type="PROSITE-ProRule" id="PRU00042"/>
    </source>
</evidence>
<reference evidence="5" key="1">
    <citation type="journal article" date="2015" name="Genome Announc.">
        <title>Genome sequence of the AIDS-associated pathogen Penicillium marneffei (ATCC18224) and its near taxonomic relative Talaromyces stipitatus (ATCC10500).</title>
        <authorList>
            <person name="Nierman W.C."/>
            <person name="Fedorova-Abrams N.D."/>
            <person name="Andrianopoulos A."/>
        </authorList>
    </citation>
    <scope>NUCLEOTIDE SEQUENCE [LARGE SCALE GENOMIC DNA]</scope>
    <source>
        <strain evidence="5">ATCC 10500 / CBS 375.48 / QM 6759 / NRRL 1006</strain>
    </source>
</reference>
<dbReference type="InterPro" id="IPR013087">
    <property type="entry name" value="Znf_C2H2_type"/>
</dbReference>
<dbReference type="eggNOG" id="ENOG502SCIP">
    <property type="taxonomic scope" value="Eukaryota"/>
</dbReference>
<name>B8MSW8_TALSN</name>
<keyword evidence="1" id="KW-0862">Zinc</keyword>
<organism evidence="4 5">
    <name type="scientific">Talaromyces stipitatus (strain ATCC 10500 / CBS 375.48 / QM 6759 / NRRL 1006)</name>
    <name type="common">Penicillium stipitatum</name>
    <dbReference type="NCBI Taxonomy" id="441959"/>
    <lineage>
        <taxon>Eukaryota</taxon>
        <taxon>Fungi</taxon>
        <taxon>Dikarya</taxon>
        <taxon>Ascomycota</taxon>
        <taxon>Pezizomycotina</taxon>
        <taxon>Eurotiomycetes</taxon>
        <taxon>Eurotiomycetidae</taxon>
        <taxon>Eurotiales</taxon>
        <taxon>Trichocomaceae</taxon>
        <taxon>Talaromyces</taxon>
        <taxon>Talaromyces sect. Talaromyces</taxon>
    </lineage>
</organism>
<keyword evidence="1" id="KW-0479">Metal-binding</keyword>
<accession>B8MSW8</accession>
<dbReference type="GeneID" id="8108722"/>
<feature type="region of interest" description="Disordered" evidence="2">
    <location>
        <begin position="119"/>
        <end position="145"/>
    </location>
</feature>
<dbReference type="OMA" id="ECKATIA"/>
<sequence length="695" mass="77024">MAPKWPQVNIGPEHINEHTTYLKEACTQLQAVNRGRQNQVPWNTVQHYLTSTIALIGKVLRQPSMSDILQQVQDAAKCTQTIQKDVKIIKNSVGLSTTPLVASNFSGRQTAAISWAQVAAQAKGSPPAPPPTQHGADTSRTSHTITTYTDRALTVKLKDHGIAQRHRTQSAAWTKQQVQNSVRDNSPTNSIKIVAAYQLKSGEIQIFTSTTAEATQLKENQGWLKGLGERAELIMPTYGVIVHGISTNSINTKDQTATIQQMLADNYTVIPSAEITYVGWLTKEATPKQASSIVVEFKDPEMANTIIYAGMVWEGQVHQCQLYDRACRVKQCFRCCNYGHIGTQCNASQTCGYCAGQHETRHCKQKGTEGFTAQCAQRLPSEEEGDGTVERAKQARSIYWHVPPKEKATRQSTRGKHNTNATPMIRTQTAPDATRTITQRLAETMRPIQEASTPVHVEQTPRPEQPTDQAITQAAPQTSTSPTPQVPEDEPMVQPPVAPPAEENRQTPATRQESPILQQPGSQNAIGGSGRDHPQPSTNQMDETEGLLTLQETDDWLNNMLGDNGNGWIYDTAEVEPSPITSLATDTRTALGRIYKGCHCPEHQEIYSDWPAHNAELTIVQCMKICVYCGKDFAVAAELRKHMRKHHCASQNLRIRVETTGRGSSKTPAWIVRDPAEIPNCSWLEPRYSPMMRRH</sequence>
<feature type="compositionally biased region" description="Polar residues" evidence="2">
    <location>
        <begin position="418"/>
        <end position="434"/>
    </location>
</feature>
<dbReference type="InParanoid" id="B8MSW8"/>
<dbReference type="PhylomeDB" id="B8MSW8"/>
<protein>
    <recommendedName>
        <fullName evidence="3">C2H2-type domain-containing protein</fullName>
    </recommendedName>
</protein>
<dbReference type="AlphaFoldDB" id="B8MSW8"/>
<feature type="region of interest" description="Disordered" evidence="2">
    <location>
        <begin position="446"/>
        <end position="541"/>
    </location>
</feature>
<dbReference type="PROSITE" id="PS50157">
    <property type="entry name" value="ZINC_FINGER_C2H2_2"/>
    <property type="match status" value="1"/>
</dbReference>
<evidence type="ECO:0000259" key="3">
    <source>
        <dbReference type="PROSITE" id="PS50157"/>
    </source>
</evidence>
<evidence type="ECO:0000256" key="2">
    <source>
        <dbReference type="SAM" id="MobiDB-lite"/>
    </source>
</evidence>
<dbReference type="EMBL" id="EQ962660">
    <property type="protein sequence ID" value="EED12027.1"/>
    <property type="molecule type" value="Genomic_DNA"/>
</dbReference>
<feature type="region of interest" description="Disordered" evidence="2">
    <location>
        <begin position="380"/>
        <end position="434"/>
    </location>
</feature>
<dbReference type="GO" id="GO:0008270">
    <property type="term" value="F:zinc ion binding"/>
    <property type="evidence" value="ECO:0007669"/>
    <property type="project" value="UniProtKB-KW"/>
</dbReference>
<keyword evidence="1" id="KW-0863">Zinc-finger</keyword>
<keyword evidence="5" id="KW-1185">Reference proteome</keyword>
<proteinExistence type="predicted"/>
<dbReference type="HOGENOM" id="CLU_025453_0_0_1"/>
<dbReference type="OrthoDB" id="4226558at2759"/>
<dbReference type="PROSITE" id="PS00028">
    <property type="entry name" value="ZINC_FINGER_C2H2_1"/>
    <property type="match status" value="1"/>
</dbReference>
<gene>
    <name evidence="4" type="ORF">TSTA_000990</name>
</gene>
<dbReference type="Proteomes" id="UP000001745">
    <property type="component" value="Unassembled WGS sequence"/>
</dbReference>
<dbReference type="STRING" id="441959.B8MSW8"/>